<reference evidence="1" key="1">
    <citation type="submission" date="2020-01" db="EMBL/GenBank/DDBJ databases">
        <authorList>
            <consortium name="DOE Joint Genome Institute"/>
            <person name="Haridas S."/>
            <person name="Albert R."/>
            <person name="Binder M."/>
            <person name="Bloem J."/>
            <person name="Labutti K."/>
            <person name="Salamov A."/>
            <person name="Andreopoulos B."/>
            <person name="Baker S.E."/>
            <person name="Barry K."/>
            <person name="Bills G."/>
            <person name="Bluhm B.H."/>
            <person name="Cannon C."/>
            <person name="Castanera R."/>
            <person name="Culley D.E."/>
            <person name="Daum C."/>
            <person name="Ezra D."/>
            <person name="Gonzalez J.B."/>
            <person name="Henrissat B."/>
            <person name="Kuo A."/>
            <person name="Liang C."/>
            <person name="Lipzen A."/>
            <person name="Lutzoni F."/>
            <person name="Magnuson J."/>
            <person name="Mondo S."/>
            <person name="Nolan M."/>
            <person name="Ohm R."/>
            <person name="Pangilinan J."/>
            <person name="Park H.-J."/>
            <person name="Ramirez L."/>
            <person name="Alfaro M."/>
            <person name="Sun H."/>
            <person name="Tritt A."/>
            <person name="Yoshinaga Y."/>
            <person name="Zwiers L.-H."/>
            <person name="Turgeon B.G."/>
            <person name="Goodwin S.B."/>
            <person name="Spatafora J.W."/>
            <person name="Crous P.W."/>
            <person name="Grigoriev I.V."/>
        </authorList>
    </citation>
    <scope>NUCLEOTIDE SEQUENCE</scope>
    <source>
        <strain evidence="1">CBS 394.84</strain>
    </source>
</reference>
<evidence type="ECO:0008006" key="3">
    <source>
        <dbReference type="Google" id="ProtNLM"/>
    </source>
</evidence>
<evidence type="ECO:0000313" key="2">
    <source>
        <dbReference type="Proteomes" id="UP000800039"/>
    </source>
</evidence>
<dbReference type="EMBL" id="ML976615">
    <property type="protein sequence ID" value="KAF1848825.1"/>
    <property type="molecule type" value="Genomic_DNA"/>
</dbReference>
<protein>
    <recommendedName>
        <fullName evidence="3">Sulfotransferase domain-containing protein</fullName>
    </recommendedName>
</protein>
<dbReference type="RefSeq" id="XP_040791388.1">
    <property type="nucleotide sequence ID" value="XM_040933057.1"/>
</dbReference>
<dbReference type="InterPro" id="IPR053226">
    <property type="entry name" value="Pyrrolopyrazine_biosynth_F"/>
</dbReference>
<gene>
    <name evidence="1" type="ORF">K460DRAFT_364779</name>
</gene>
<dbReference type="GeneID" id="63850308"/>
<organism evidence="1 2">
    <name type="scientific">Cucurbitaria berberidis CBS 394.84</name>
    <dbReference type="NCBI Taxonomy" id="1168544"/>
    <lineage>
        <taxon>Eukaryota</taxon>
        <taxon>Fungi</taxon>
        <taxon>Dikarya</taxon>
        <taxon>Ascomycota</taxon>
        <taxon>Pezizomycotina</taxon>
        <taxon>Dothideomycetes</taxon>
        <taxon>Pleosporomycetidae</taxon>
        <taxon>Pleosporales</taxon>
        <taxon>Pleosporineae</taxon>
        <taxon>Cucurbitariaceae</taxon>
        <taxon>Cucurbitaria</taxon>
    </lineage>
</organism>
<keyword evidence="2" id="KW-1185">Reference proteome</keyword>
<dbReference type="Proteomes" id="UP000800039">
    <property type="component" value="Unassembled WGS sequence"/>
</dbReference>
<evidence type="ECO:0000313" key="1">
    <source>
        <dbReference type="EMBL" id="KAF1848825.1"/>
    </source>
</evidence>
<dbReference type="OrthoDB" id="3650366at2759"/>
<sequence>MALPPPLHNILFTIPRTASNLVTQLLNLPAQPSISRHPRDGYFFLPALSYRYKHDTFSRAIASWTVQEQTGMRNALQTSLDAWKAWIDQAEREGKGTFIKEHVNWMIATDAESHYLHEGRKDGEESTIAHNPTCVPDVFLLNNVRATFLVRHPALTFPSLLRSALDNEGVDQVLEESTENAMRWEATYHWHVAVYKFLTSSPRASNTHRPLILDASDLSNPDLVRKYAVAVGLDPELVRFEWDAVSSEEQERMGSVEARMKDTLLKSRGVVLGKLQSGDEVDVGRERENWSAEFGEVLGERLVRFVDGAMGDYEWLWDRRLRV</sequence>
<dbReference type="AlphaFoldDB" id="A0A9P4LB90"/>
<name>A0A9P4LB90_9PLEO</name>
<proteinExistence type="predicted"/>
<dbReference type="PANTHER" id="PTHR48419">
    <property type="entry name" value="SULFOTRANSFERASE DOMAIN-CONTAINING PROTEIN"/>
    <property type="match status" value="1"/>
</dbReference>
<comment type="caution">
    <text evidence="1">The sequence shown here is derived from an EMBL/GenBank/DDBJ whole genome shotgun (WGS) entry which is preliminary data.</text>
</comment>
<accession>A0A9P4LB90</accession>
<dbReference type="PANTHER" id="PTHR48419:SF1">
    <property type="entry name" value="SULFOTRANSFERASE DOMAIN-CONTAINING PROTEIN"/>
    <property type="match status" value="1"/>
</dbReference>